<name>A0AAU6P4C1_9FLAO</name>
<protein>
    <submittedName>
        <fullName evidence="2">HAD family phosphatase</fullName>
    </submittedName>
</protein>
<gene>
    <name evidence="2" type="ORF">R3L15_07445</name>
    <name evidence="1" type="ORF">R3L16_14140</name>
</gene>
<dbReference type="EMBL" id="CP136924">
    <property type="protein sequence ID" value="WXA02866.1"/>
    <property type="molecule type" value="Genomic_DNA"/>
</dbReference>
<sequence>MIKTLIFDFGDVFINLDKKGAMQNALTIFEVDTFPDELSQINQRYEMGLISTREFLDFYTTKFPKLDQAIILNAWNCILKDFPKHRLRFLKQLRDQDKFNIILLSNTNELHIDWIKNEVDFFEDFKQCFHKFYLSHEINLRKPNADIYEFVLNKNKLNPNECLFVDDLEENTKSAAVLGINTWNINPETDDVTQLFEVNNHLF</sequence>
<dbReference type="SUPFAM" id="SSF56784">
    <property type="entry name" value="HAD-like"/>
    <property type="match status" value="1"/>
</dbReference>
<dbReference type="SFLD" id="SFLDS00003">
    <property type="entry name" value="Haloacid_Dehalogenase"/>
    <property type="match status" value="1"/>
</dbReference>
<dbReference type="InterPro" id="IPR036412">
    <property type="entry name" value="HAD-like_sf"/>
</dbReference>
<dbReference type="PANTHER" id="PTHR43611">
    <property type="entry name" value="ALPHA-D-GLUCOSE 1-PHOSPHATE PHOSPHATASE"/>
    <property type="match status" value="1"/>
</dbReference>
<accession>A0AAU6P4C1</accession>
<dbReference type="EMBL" id="CP136925">
    <property type="protein sequence ID" value="WXA11972.1"/>
    <property type="molecule type" value="Genomic_DNA"/>
</dbReference>
<dbReference type="InterPro" id="IPR023198">
    <property type="entry name" value="PGP-like_dom2"/>
</dbReference>
<dbReference type="SFLD" id="SFLDG01129">
    <property type="entry name" value="C1.5:_HAD__Beta-PGM__Phosphata"/>
    <property type="match status" value="1"/>
</dbReference>
<dbReference type="KEGG" id="mcaa:R3L15_07445"/>
<dbReference type="PRINTS" id="PR00413">
    <property type="entry name" value="HADHALOGNASE"/>
</dbReference>
<organism evidence="2">
    <name type="scientific">Mangrovimonas cancribranchiae</name>
    <dbReference type="NCBI Taxonomy" id="3080055"/>
    <lineage>
        <taxon>Bacteria</taxon>
        <taxon>Pseudomonadati</taxon>
        <taxon>Bacteroidota</taxon>
        <taxon>Flavobacteriia</taxon>
        <taxon>Flavobacteriales</taxon>
        <taxon>Flavobacteriaceae</taxon>
        <taxon>Mangrovimonas</taxon>
    </lineage>
</organism>
<dbReference type="Proteomes" id="UP001368318">
    <property type="component" value="Chromosome"/>
</dbReference>
<keyword evidence="3" id="KW-1185">Reference proteome</keyword>
<dbReference type="Gene3D" id="3.40.50.1000">
    <property type="entry name" value="HAD superfamily/HAD-like"/>
    <property type="match status" value="1"/>
</dbReference>
<evidence type="ECO:0000313" key="1">
    <source>
        <dbReference type="EMBL" id="WXA02866.1"/>
    </source>
</evidence>
<evidence type="ECO:0000313" key="2">
    <source>
        <dbReference type="EMBL" id="WXA11972.1"/>
    </source>
</evidence>
<dbReference type="RefSeq" id="WP_338730885.1">
    <property type="nucleotide sequence ID" value="NZ_CP136924.1"/>
</dbReference>
<evidence type="ECO:0000313" key="3">
    <source>
        <dbReference type="Proteomes" id="UP001368318"/>
    </source>
</evidence>
<dbReference type="InterPro" id="IPR023214">
    <property type="entry name" value="HAD_sf"/>
</dbReference>
<dbReference type="PANTHER" id="PTHR43611:SF3">
    <property type="entry name" value="FLAVIN MONONUCLEOTIDE HYDROLASE 1, CHLOROPLATIC"/>
    <property type="match status" value="1"/>
</dbReference>
<reference evidence="2 3" key="1">
    <citation type="submission" date="2023-10" db="EMBL/GenBank/DDBJ databases">
        <title>Culture-based analysis of two novel bacteria associated with mangrove crab gills.</title>
        <authorList>
            <person name="Yang X."/>
            <person name="Garuglieri E."/>
            <person name="Van Goethem M.W."/>
            <person name="Fusi M."/>
            <person name="Marasco R."/>
            <person name="Daffonchio D.G."/>
        </authorList>
    </citation>
    <scope>NUCLEOTIDE SEQUENCE</scope>
    <source>
        <strain evidence="2">UG2-1</strain>
        <strain evidence="1">UG2-2</strain>
        <strain evidence="3">UG2_2</strain>
    </source>
</reference>
<dbReference type="CDD" id="cd02603">
    <property type="entry name" value="HAD_sEH-N_like"/>
    <property type="match status" value="1"/>
</dbReference>
<dbReference type="Pfam" id="PF00702">
    <property type="entry name" value="Hydrolase"/>
    <property type="match status" value="1"/>
</dbReference>
<dbReference type="AlphaFoldDB" id="A0AAU6P4C1"/>
<proteinExistence type="predicted"/>
<dbReference type="InterPro" id="IPR006439">
    <property type="entry name" value="HAD-SF_hydro_IA"/>
</dbReference>
<dbReference type="NCBIfam" id="TIGR01509">
    <property type="entry name" value="HAD-SF-IA-v3"/>
    <property type="match status" value="1"/>
</dbReference>
<dbReference type="Gene3D" id="1.10.150.240">
    <property type="entry name" value="Putative phosphatase, domain 2"/>
    <property type="match status" value="1"/>
</dbReference>